<gene>
    <name evidence="1" type="ORF">C900_03191</name>
</gene>
<sequence length="95" mass="11005">MIEANTYRGIDYVRVGDLPNDQKEAIQNWLNEDVVIKIQTETALLSDCILYKDYQHWFEKIFTSIVPVENEKVKPEFKTQANPVGTLALANPKHR</sequence>
<reference evidence="1 2" key="1">
    <citation type="submission" date="2012-12" db="EMBL/GenBank/DDBJ databases">
        <title>Genome assembly of Fulvivirga imtechensis AK7.</title>
        <authorList>
            <person name="Nupur N."/>
            <person name="Khatri I."/>
            <person name="Kumar R."/>
            <person name="Subramanian S."/>
            <person name="Pinnaka A."/>
        </authorList>
    </citation>
    <scope>NUCLEOTIDE SEQUENCE [LARGE SCALE GENOMIC DNA]</scope>
    <source>
        <strain evidence="1 2">AK7</strain>
    </source>
</reference>
<accession>L8JQ25</accession>
<protein>
    <submittedName>
        <fullName evidence="1">Uncharacterized protein</fullName>
    </submittedName>
</protein>
<dbReference type="AlphaFoldDB" id="L8JQ25"/>
<dbReference type="EMBL" id="AMZN01000046">
    <property type="protein sequence ID" value="ELR71061.1"/>
    <property type="molecule type" value="Genomic_DNA"/>
</dbReference>
<dbReference type="Proteomes" id="UP000011135">
    <property type="component" value="Unassembled WGS sequence"/>
</dbReference>
<organism evidence="1 2">
    <name type="scientific">Fulvivirga imtechensis AK7</name>
    <dbReference type="NCBI Taxonomy" id="1237149"/>
    <lineage>
        <taxon>Bacteria</taxon>
        <taxon>Pseudomonadati</taxon>
        <taxon>Bacteroidota</taxon>
        <taxon>Cytophagia</taxon>
        <taxon>Cytophagales</taxon>
        <taxon>Fulvivirgaceae</taxon>
        <taxon>Fulvivirga</taxon>
    </lineage>
</organism>
<dbReference type="OrthoDB" id="982811at2"/>
<keyword evidence="2" id="KW-1185">Reference proteome</keyword>
<comment type="caution">
    <text evidence="1">The sequence shown here is derived from an EMBL/GenBank/DDBJ whole genome shotgun (WGS) entry which is preliminary data.</text>
</comment>
<evidence type="ECO:0000313" key="2">
    <source>
        <dbReference type="Proteomes" id="UP000011135"/>
    </source>
</evidence>
<proteinExistence type="predicted"/>
<dbReference type="RefSeq" id="WP_009580548.1">
    <property type="nucleotide sequence ID" value="NZ_AMZN01000046.1"/>
</dbReference>
<name>L8JQ25_9BACT</name>
<evidence type="ECO:0000313" key="1">
    <source>
        <dbReference type="EMBL" id="ELR71061.1"/>
    </source>
</evidence>